<evidence type="ECO:0000313" key="3">
    <source>
        <dbReference type="EMBL" id="CAG8953568.1"/>
    </source>
</evidence>
<sequence>MGHQNTSSAIFPLFTELTSKSLEPYSPINGIPRKLRSLFWLWEIDTDVELEHYCVRIIFGRTRSLIFLIVQSKNINFSRCTIIKNLVHDCGTRQLGCHRRELYEALGRTALYYYRTLLDEISPREVKGFAWHQQLFWQSAQHWVEEVGAGRHPNVKREWLEDSREAVWKQVEKYQNSIDIVMMRALGEKLPSIARGQTQATEVMMENDMLGQFYAEAYGFESMNDQIARALSQISHRYPHANILEIGGGVGGTTGSVLRAMRDSFSHYTFTDISSGFFEMAAEKFAEYRHKMTFRVCDIEKDPINEGFVEEGYDVIIAANVLHATRNMADTMRHVRRLLKPGGYLVMMEMTGDMLRMGFIMGALTGWWFGAQMGDEGRQWSPALLLVQWDDLLQRTGFSGVDQAVADHTVSQKHQVTTLVSQAVDEQFNVLRSPLSNLGLLPTLSHRLVILGGETLPIARLAKDLKKKLASWISSIDTISNLESLSLDPLERVSVISLTELDQSLFAIEMTADKLD</sequence>
<dbReference type="OrthoDB" id="429813at2759"/>
<dbReference type="Pfam" id="PF08242">
    <property type="entry name" value="Methyltransf_12"/>
    <property type="match status" value="1"/>
</dbReference>
<dbReference type="InterPro" id="IPR029063">
    <property type="entry name" value="SAM-dependent_MTases_sf"/>
</dbReference>
<evidence type="ECO:0000256" key="1">
    <source>
        <dbReference type="ARBA" id="ARBA00022679"/>
    </source>
</evidence>
<dbReference type="InterPro" id="IPR050444">
    <property type="entry name" value="Polyketide_Synthase"/>
</dbReference>
<comment type="caution">
    <text evidence="3">The sequence shown here is derived from an EMBL/GenBank/DDBJ whole genome shotgun (WGS) entry which is preliminary data.</text>
</comment>
<name>A0A9N9KVC8_9HELO</name>
<feature type="domain" description="Methyltransferase type 12" evidence="2">
    <location>
        <begin position="244"/>
        <end position="345"/>
    </location>
</feature>
<dbReference type="PANTHER" id="PTHR45681">
    <property type="entry name" value="POLYKETIDE SYNTHASE 44-RELATED"/>
    <property type="match status" value="1"/>
</dbReference>
<dbReference type="SUPFAM" id="SSF53335">
    <property type="entry name" value="S-adenosyl-L-methionine-dependent methyltransferases"/>
    <property type="match status" value="1"/>
</dbReference>
<dbReference type="Gene3D" id="3.40.50.150">
    <property type="entry name" value="Vaccinia Virus protein VP39"/>
    <property type="match status" value="1"/>
</dbReference>
<dbReference type="EMBL" id="CAJVRL010000051">
    <property type="protein sequence ID" value="CAG8953568.1"/>
    <property type="molecule type" value="Genomic_DNA"/>
</dbReference>
<organism evidence="3 4">
    <name type="scientific">Hymenoscyphus fraxineus</name>
    <dbReference type="NCBI Taxonomy" id="746836"/>
    <lineage>
        <taxon>Eukaryota</taxon>
        <taxon>Fungi</taxon>
        <taxon>Dikarya</taxon>
        <taxon>Ascomycota</taxon>
        <taxon>Pezizomycotina</taxon>
        <taxon>Leotiomycetes</taxon>
        <taxon>Helotiales</taxon>
        <taxon>Helotiaceae</taxon>
        <taxon>Hymenoscyphus</taxon>
    </lineage>
</organism>
<dbReference type="CDD" id="cd02440">
    <property type="entry name" value="AdoMet_MTases"/>
    <property type="match status" value="1"/>
</dbReference>
<proteinExistence type="predicted"/>
<dbReference type="InterPro" id="IPR013217">
    <property type="entry name" value="Methyltransf_12"/>
</dbReference>
<reference evidence="3" key="1">
    <citation type="submission" date="2021-07" db="EMBL/GenBank/DDBJ databases">
        <authorList>
            <person name="Durling M."/>
        </authorList>
    </citation>
    <scope>NUCLEOTIDE SEQUENCE</scope>
</reference>
<gene>
    <name evidence="3" type="ORF">HYFRA_00010026</name>
</gene>
<dbReference type="AlphaFoldDB" id="A0A9N9KVC8"/>
<dbReference type="GO" id="GO:0016740">
    <property type="term" value="F:transferase activity"/>
    <property type="evidence" value="ECO:0007669"/>
    <property type="project" value="UniProtKB-KW"/>
</dbReference>
<keyword evidence="1" id="KW-0808">Transferase</keyword>
<dbReference type="Proteomes" id="UP000696280">
    <property type="component" value="Unassembled WGS sequence"/>
</dbReference>
<protein>
    <recommendedName>
        <fullName evidence="2">Methyltransferase type 12 domain-containing protein</fullName>
    </recommendedName>
</protein>
<accession>A0A9N9KVC8</accession>
<evidence type="ECO:0000313" key="4">
    <source>
        <dbReference type="Proteomes" id="UP000696280"/>
    </source>
</evidence>
<evidence type="ECO:0000259" key="2">
    <source>
        <dbReference type="Pfam" id="PF08242"/>
    </source>
</evidence>
<keyword evidence="4" id="KW-1185">Reference proteome</keyword>
<dbReference type="PANTHER" id="PTHR45681:SF6">
    <property type="entry name" value="POLYKETIDE SYNTHASE 37"/>
    <property type="match status" value="1"/>
</dbReference>